<keyword evidence="7 10" id="KW-0472">Membrane</keyword>
<gene>
    <name evidence="12" type="ORF">ICL16_22065</name>
</gene>
<comment type="caution">
    <text evidence="12">The sequence shown here is derived from an EMBL/GenBank/DDBJ whole genome shotgun (WGS) entry which is preliminary data.</text>
</comment>
<evidence type="ECO:0000256" key="10">
    <source>
        <dbReference type="SAM" id="Phobius"/>
    </source>
</evidence>
<dbReference type="InterPro" id="IPR012932">
    <property type="entry name" value="VKOR"/>
</dbReference>
<keyword evidence="5 10" id="KW-1133">Transmembrane helix</keyword>
<dbReference type="Proteomes" id="UP000629098">
    <property type="component" value="Unassembled WGS sequence"/>
</dbReference>
<keyword evidence="9" id="KW-0676">Redox-active center</keyword>
<dbReference type="GO" id="GO:0016491">
    <property type="term" value="F:oxidoreductase activity"/>
    <property type="evidence" value="ECO:0007669"/>
    <property type="project" value="UniProtKB-KW"/>
</dbReference>
<feature type="transmembrane region" description="Helical" evidence="10">
    <location>
        <begin position="56"/>
        <end position="82"/>
    </location>
</feature>
<accession>A0A8J7C8H5</accession>
<dbReference type="InterPro" id="IPR044698">
    <property type="entry name" value="VKOR/LTO1"/>
</dbReference>
<sequence>MSRRRSIPWIHRWSRLIIAAIAACGALTTAYLTVVKFTQGTAACPTQSCDIVLSSPYATVAGLPLALFGCLAYTGMAGFALAPLAVDSAQNKNTRTKLENWTWLLLLAGAIAMSVFSGYLMYLLFFQIKTLCIYCIASAIFSVSLLVLTIIGRAWDDIGQIFFTAIVVGMVTLITTLAVFSQPANTAKVASPSPTGDPTIGVGWEIRSTSGPAEIELARHLTQIGAKEYIAWWCPHCHEQKELFGKEAYKEIKHIECDPQGKDNPRPDLCKAAGVQGYPTWEIGGKLYPNVQPLEKLAQISGYKGSRNFKNFPDAFQKRS</sequence>
<comment type="similarity">
    <text evidence="2">Belongs to the VKOR family.</text>
</comment>
<feature type="transmembrane region" description="Helical" evidence="10">
    <location>
        <begin position="131"/>
        <end position="151"/>
    </location>
</feature>
<keyword evidence="6" id="KW-0560">Oxidoreductase</keyword>
<evidence type="ECO:0000256" key="5">
    <source>
        <dbReference type="ARBA" id="ARBA00022989"/>
    </source>
</evidence>
<dbReference type="CDD" id="cd12916">
    <property type="entry name" value="VKOR_1"/>
    <property type="match status" value="1"/>
</dbReference>
<name>A0A8J7C8H5_9CYAN</name>
<organism evidence="12 13">
    <name type="scientific">Iningainema tapete BLCC-T55</name>
    <dbReference type="NCBI Taxonomy" id="2748662"/>
    <lineage>
        <taxon>Bacteria</taxon>
        <taxon>Bacillati</taxon>
        <taxon>Cyanobacteriota</taxon>
        <taxon>Cyanophyceae</taxon>
        <taxon>Nostocales</taxon>
        <taxon>Scytonemataceae</taxon>
        <taxon>Iningainema tapete</taxon>
    </lineage>
</organism>
<dbReference type="CDD" id="cd02961">
    <property type="entry name" value="PDI_a_family"/>
    <property type="match status" value="1"/>
</dbReference>
<evidence type="ECO:0000256" key="9">
    <source>
        <dbReference type="ARBA" id="ARBA00023284"/>
    </source>
</evidence>
<dbReference type="PANTHER" id="PTHR34573">
    <property type="entry name" value="VKC DOMAIN-CONTAINING PROTEIN"/>
    <property type="match status" value="1"/>
</dbReference>
<keyword evidence="13" id="KW-1185">Reference proteome</keyword>
<dbReference type="RefSeq" id="WP_190832669.1">
    <property type="nucleotide sequence ID" value="NZ_CAWPPI010000072.1"/>
</dbReference>
<dbReference type="PANTHER" id="PTHR34573:SF1">
    <property type="entry name" value="VITAMIN K EPOXIDE REDUCTASE DOMAIN-CONTAINING PROTEIN"/>
    <property type="match status" value="1"/>
</dbReference>
<dbReference type="Gene3D" id="3.40.30.10">
    <property type="entry name" value="Glutaredoxin"/>
    <property type="match status" value="1"/>
</dbReference>
<protein>
    <recommendedName>
        <fullName evidence="11">Vitamin K epoxide reductase domain-containing protein</fullName>
    </recommendedName>
</protein>
<evidence type="ECO:0000256" key="4">
    <source>
        <dbReference type="ARBA" id="ARBA00022719"/>
    </source>
</evidence>
<feature type="transmembrane region" description="Helical" evidence="10">
    <location>
        <begin position="103"/>
        <end position="125"/>
    </location>
</feature>
<keyword evidence="8" id="KW-1015">Disulfide bond</keyword>
<proteinExistence type="inferred from homology"/>
<dbReference type="SMART" id="SM00756">
    <property type="entry name" value="VKc"/>
    <property type="match status" value="1"/>
</dbReference>
<reference evidence="12" key="1">
    <citation type="submission" date="2020-09" db="EMBL/GenBank/DDBJ databases">
        <title>Iningainema tapete sp. nov. (Scytonemataceae, Cyanobacteria) from greenhouses in central Florida (USA) produces two types of nodularin with biosynthetic potential for microcystin-LR and anabaenopeptins.</title>
        <authorList>
            <person name="Berthold D.E."/>
            <person name="Lefler F.W."/>
            <person name="Huang I.-S."/>
            <person name="Abdulla H."/>
            <person name="Zimba P.V."/>
            <person name="Laughinghouse H.D. IV."/>
        </authorList>
    </citation>
    <scope>NUCLEOTIDE SEQUENCE</scope>
    <source>
        <strain evidence="12">BLCCT55</strain>
    </source>
</reference>
<dbReference type="InterPro" id="IPR036249">
    <property type="entry name" value="Thioredoxin-like_sf"/>
</dbReference>
<evidence type="ECO:0000259" key="11">
    <source>
        <dbReference type="SMART" id="SM00756"/>
    </source>
</evidence>
<evidence type="ECO:0000256" key="6">
    <source>
        <dbReference type="ARBA" id="ARBA00023002"/>
    </source>
</evidence>
<evidence type="ECO:0000256" key="7">
    <source>
        <dbReference type="ARBA" id="ARBA00023136"/>
    </source>
</evidence>
<dbReference type="GO" id="GO:0048038">
    <property type="term" value="F:quinone binding"/>
    <property type="evidence" value="ECO:0007669"/>
    <property type="project" value="UniProtKB-KW"/>
</dbReference>
<dbReference type="AlphaFoldDB" id="A0A8J7C8H5"/>
<evidence type="ECO:0000313" key="12">
    <source>
        <dbReference type="EMBL" id="MBD2774676.1"/>
    </source>
</evidence>
<comment type="subcellular location">
    <subcellularLocation>
        <location evidence="1">Membrane</location>
        <topology evidence="1">Multi-pass membrane protein</topology>
    </subcellularLocation>
</comment>
<evidence type="ECO:0000313" key="13">
    <source>
        <dbReference type="Proteomes" id="UP000629098"/>
    </source>
</evidence>
<dbReference type="SUPFAM" id="SSF52833">
    <property type="entry name" value="Thioredoxin-like"/>
    <property type="match status" value="1"/>
</dbReference>
<evidence type="ECO:0000256" key="3">
    <source>
        <dbReference type="ARBA" id="ARBA00022692"/>
    </source>
</evidence>
<evidence type="ECO:0000256" key="8">
    <source>
        <dbReference type="ARBA" id="ARBA00023157"/>
    </source>
</evidence>
<keyword evidence="4" id="KW-0874">Quinone</keyword>
<dbReference type="InterPro" id="IPR038354">
    <property type="entry name" value="VKOR_sf"/>
</dbReference>
<dbReference type="GO" id="GO:0016020">
    <property type="term" value="C:membrane"/>
    <property type="evidence" value="ECO:0007669"/>
    <property type="project" value="UniProtKB-SubCell"/>
</dbReference>
<dbReference type="Pfam" id="PF07884">
    <property type="entry name" value="VKOR"/>
    <property type="match status" value="1"/>
</dbReference>
<keyword evidence="3 10" id="KW-0812">Transmembrane</keyword>
<evidence type="ECO:0000256" key="1">
    <source>
        <dbReference type="ARBA" id="ARBA00004141"/>
    </source>
</evidence>
<feature type="domain" description="Vitamin K epoxide reductase" evidence="11">
    <location>
        <begin position="11"/>
        <end position="153"/>
    </location>
</feature>
<dbReference type="EMBL" id="JACXAE010000072">
    <property type="protein sequence ID" value="MBD2774676.1"/>
    <property type="molecule type" value="Genomic_DNA"/>
</dbReference>
<feature type="transmembrane region" description="Helical" evidence="10">
    <location>
        <begin position="158"/>
        <end position="180"/>
    </location>
</feature>
<evidence type="ECO:0000256" key="2">
    <source>
        <dbReference type="ARBA" id="ARBA00006214"/>
    </source>
</evidence>
<dbReference type="Gene3D" id="1.20.1440.130">
    <property type="entry name" value="VKOR domain"/>
    <property type="match status" value="1"/>
</dbReference>